<accession>A0ABY6KQZ5</accession>
<dbReference type="PANTHER" id="PTHR33273">
    <property type="entry name" value="DOMAIN-CONTAINING PROTEIN, PUTATIVE-RELATED"/>
    <property type="match status" value="1"/>
</dbReference>
<evidence type="ECO:0000313" key="4">
    <source>
        <dbReference type="EMBL" id="UYV70717.1"/>
    </source>
</evidence>
<feature type="domain" description="CCHC-type" evidence="2">
    <location>
        <begin position="263"/>
        <end position="278"/>
    </location>
</feature>
<evidence type="ECO:0000259" key="2">
    <source>
        <dbReference type="SMART" id="SM00343"/>
    </source>
</evidence>
<dbReference type="Pfam" id="PF00078">
    <property type="entry name" value="RVT_1"/>
    <property type="match status" value="1"/>
</dbReference>
<dbReference type="InterPro" id="IPR000477">
    <property type="entry name" value="RT_dom"/>
</dbReference>
<evidence type="ECO:0000313" key="5">
    <source>
        <dbReference type="Proteomes" id="UP001235939"/>
    </source>
</evidence>
<dbReference type="Gene3D" id="3.60.10.10">
    <property type="entry name" value="Endonuclease/exonuclease/phosphatase"/>
    <property type="match status" value="1"/>
</dbReference>
<dbReference type="InterPro" id="IPR001878">
    <property type="entry name" value="Znf_CCHC"/>
</dbReference>
<dbReference type="SMART" id="SM00343">
    <property type="entry name" value="ZnF_C2HC"/>
    <property type="match status" value="4"/>
</dbReference>
<name>A0ABY6KQZ5_9ARAC</name>
<feature type="domain" description="CCHC-type" evidence="2">
    <location>
        <begin position="244"/>
        <end position="260"/>
    </location>
</feature>
<dbReference type="PANTHER" id="PTHR33273:SF2">
    <property type="entry name" value="ENDONUCLEASE_EXONUCLEASE_PHOSPHATASE DOMAIN-CONTAINING PROTEIN"/>
    <property type="match status" value="1"/>
</dbReference>
<feature type="region of interest" description="Disordered" evidence="1">
    <location>
        <begin position="309"/>
        <end position="363"/>
    </location>
</feature>
<dbReference type="Pfam" id="PF14529">
    <property type="entry name" value="Exo_endo_phos_2"/>
    <property type="match status" value="1"/>
</dbReference>
<feature type="region of interest" description="Disordered" evidence="1">
    <location>
        <begin position="1085"/>
        <end position="1132"/>
    </location>
</feature>
<feature type="compositionally biased region" description="Polar residues" evidence="1">
    <location>
        <begin position="338"/>
        <end position="348"/>
    </location>
</feature>
<reference evidence="4 5" key="1">
    <citation type="submission" date="2022-01" db="EMBL/GenBank/DDBJ databases">
        <title>A chromosomal length assembly of Cordylochernes scorpioides.</title>
        <authorList>
            <person name="Zeh D."/>
            <person name="Zeh J."/>
        </authorList>
    </citation>
    <scope>NUCLEOTIDE SEQUENCE [LARGE SCALE GENOMIC DNA]</scope>
    <source>
        <strain evidence="4">IN4F17</strain>
        <tissue evidence="4">Whole Body</tissue>
    </source>
</reference>
<gene>
    <name evidence="4" type="ORF">LAZ67_8000356</name>
</gene>
<sequence length="1163" mass="133288">MHASHSAFNFDTIYLKLQEALVFVNIWCDEWRVELNPQKTEAILFSDKRLKVKKPLEDLGYPDESIKWKDSVRYLGVILDQHLTFQEHVQNRINLAKAAQHRLALFLGNKSKLSLHCKQFYTSGRYINVQTHTTSDYRIATKWLEDRHYTFHFKILDDEKCLRVVVRGLDRCITIPEIQEDLENKGFEMSKLARLRNSRTKEELPLIQVTLPKTARNKEIYNITDLCDMKCNVEAYRAPKGPGQCHRCQNFGHSQFECRETPKCVKCGENHFTSECAKEKKVPPKCANCQGQHTASWRGCPLYRKINRMPQTQINKKPNPNTEKEKSNPTGPNPSEIPQPTQNKNKTPYVNKERPNPPSATKVNQLESAIKKVLSDSAIIENIMKNVVDTFRLSETWLKPCHKMRIQNFITLRNDRLTGQGGGTAIFIHKKYSHAPIHATTSSLETTGISIKNKNGLNMNLYSCYKPPNTYLDQTDIYNIFSTDTPTIIAGDLNCKHPAWGSTTTNPSGRRLQNAINVMDLDVSYPDEPTHDSPPDIIDIAVHKNISQSARVYSKVLHELTSDHLPVLLVLQDFKISYSNTKIKITDWALFKYKMEIAEPPELILDTSSKIDEAITHIEEQMVQNLKDSTKYKDPELERRYPPHIKEKIRSTNRLRKKMKNTCEPRDKSAYMTARRESQKLTREHDNTSWDHFIENLKVTDQTIWKAIKRLSNSEKQEITLKTNNGQTLTTEEAAESFANNYEKQFTPNPYTSHSKPTRVPQGSVIGPTFFNIFIDDYPCPEGMSLHLYADDAATLVSAFNFDTIYLKLQEALVFVNIWCDEWRVELNPQKTEAVLFSDKRLKVKKPLEDLGFPDESIKWKDSVRYLGVILDQHLTFQEHVQNRINLAKAAQHRLALHLGSKSKLSLHCKQKPEFSTSGRHINVKTHSVTDYRTATRIVVRGLDCCITIPEIQEDLDNKEFHMTKIVRLRRAGTKEELPLIQVTLPKTPKNKDIYNITDICDMKCRVEAYRAPKGPGQCHRCQSFGHSKFECRETPKCVKCGENHFTSECSKQKEILPKCANCQGQHTANWRGCPLYKKINKDIPSQKNPRPNALKEPSKVPINAKIPQTTGNKEKTCANQPKSIPLKTSKQSPIESAIEKALSDPKIIATIVRNVLATIGPQ</sequence>
<protein>
    <submittedName>
        <fullName evidence="4">Prkrir</fullName>
    </submittedName>
</protein>
<proteinExistence type="predicted"/>
<evidence type="ECO:0000259" key="3">
    <source>
        <dbReference type="SMART" id="SM00596"/>
    </source>
</evidence>
<feature type="domain" description="Pre-C2HC" evidence="3">
    <location>
        <begin position="175"/>
        <end position="243"/>
    </location>
</feature>
<organism evidence="4 5">
    <name type="scientific">Cordylochernes scorpioides</name>
    <dbReference type="NCBI Taxonomy" id="51811"/>
    <lineage>
        <taxon>Eukaryota</taxon>
        <taxon>Metazoa</taxon>
        <taxon>Ecdysozoa</taxon>
        <taxon>Arthropoda</taxon>
        <taxon>Chelicerata</taxon>
        <taxon>Arachnida</taxon>
        <taxon>Pseudoscorpiones</taxon>
        <taxon>Cheliferoidea</taxon>
        <taxon>Chernetidae</taxon>
        <taxon>Cordylochernes</taxon>
    </lineage>
</organism>
<dbReference type="InterPro" id="IPR005135">
    <property type="entry name" value="Endo/exonuclease/phosphatase"/>
</dbReference>
<dbReference type="EMBL" id="CP092870">
    <property type="protein sequence ID" value="UYV70717.1"/>
    <property type="molecule type" value="Genomic_DNA"/>
</dbReference>
<feature type="domain" description="CCHC-type" evidence="2">
    <location>
        <begin position="1037"/>
        <end position="1052"/>
    </location>
</feature>
<feature type="domain" description="CCHC-type" evidence="2">
    <location>
        <begin position="1018"/>
        <end position="1034"/>
    </location>
</feature>
<feature type="domain" description="Pre-C2HC" evidence="3">
    <location>
        <begin position="949"/>
        <end position="1017"/>
    </location>
</feature>
<dbReference type="InterPro" id="IPR006579">
    <property type="entry name" value="Pre_C2HC_dom"/>
</dbReference>
<dbReference type="Pfam" id="PF07530">
    <property type="entry name" value="PRE_C2HC"/>
    <property type="match status" value="2"/>
</dbReference>
<feature type="compositionally biased region" description="Polar residues" evidence="1">
    <location>
        <begin position="1107"/>
        <end position="1132"/>
    </location>
</feature>
<keyword evidence="5" id="KW-1185">Reference proteome</keyword>
<dbReference type="SMART" id="SM00596">
    <property type="entry name" value="PRE_C2HC"/>
    <property type="match status" value="2"/>
</dbReference>
<dbReference type="InterPro" id="IPR036691">
    <property type="entry name" value="Endo/exonu/phosph_ase_sf"/>
</dbReference>
<evidence type="ECO:0000256" key="1">
    <source>
        <dbReference type="SAM" id="MobiDB-lite"/>
    </source>
</evidence>
<dbReference type="Proteomes" id="UP001235939">
    <property type="component" value="Chromosome 08"/>
</dbReference>
<dbReference type="SUPFAM" id="SSF56219">
    <property type="entry name" value="DNase I-like"/>
    <property type="match status" value="1"/>
</dbReference>